<dbReference type="NCBIfam" id="TIGR02937">
    <property type="entry name" value="sigma70-ECF"/>
    <property type="match status" value="1"/>
</dbReference>
<dbReference type="Gene3D" id="1.10.10.10">
    <property type="entry name" value="Winged helix-like DNA-binding domain superfamily/Winged helix DNA-binding domain"/>
    <property type="match status" value="1"/>
</dbReference>
<dbReference type="InterPro" id="IPR036388">
    <property type="entry name" value="WH-like_DNA-bd_sf"/>
</dbReference>
<keyword evidence="9" id="KW-1185">Reference proteome</keyword>
<keyword evidence="2" id="KW-0805">Transcription regulation</keyword>
<proteinExistence type="inferred from homology"/>
<reference evidence="9" key="1">
    <citation type="submission" date="2018-08" db="EMBL/GenBank/DDBJ databases">
        <authorList>
            <person name="Liu Z.-W."/>
            <person name="Du Z.-J."/>
        </authorList>
    </citation>
    <scope>NUCLEOTIDE SEQUENCE [LARGE SCALE GENOMIC DNA]</scope>
    <source>
        <strain evidence="9">H4X</strain>
    </source>
</reference>
<feature type="transmembrane region" description="Helical" evidence="5">
    <location>
        <begin position="165"/>
        <end position="181"/>
    </location>
</feature>
<comment type="caution">
    <text evidence="8">The sequence shown here is derived from an EMBL/GenBank/DDBJ whole genome shotgun (WGS) entry which is preliminary data.</text>
</comment>
<comment type="similarity">
    <text evidence="1">Belongs to the sigma-70 factor family. ECF subfamily.</text>
</comment>
<dbReference type="GO" id="GO:0003677">
    <property type="term" value="F:DNA binding"/>
    <property type="evidence" value="ECO:0007669"/>
    <property type="project" value="InterPro"/>
</dbReference>
<dbReference type="InterPro" id="IPR013325">
    <property type="entry name" value="RNA_pol_sigma_r2"/>
</dbReference>
<evidence type="ECO:0000259" key="7">
    <source>
        <dbReference type="Pfam" id="PF08281"/>
    </source>
</evidence>
<dbReference type="EMBL" id="QRGR01000009">
    <property type="protein sequence ID" value="RDV15289.1"/>
    <property type="molecule type" value="Genomic_DNA"/>
</dbReference>
<dbReference type="AlphaFoldDB" id="A0A3D8LCX7"/>
<dbReference type="Gene3D" id="1.10.1740.10">
    <property type="match status" value="1"/>
</dbReference>
<dbReference type="SUPFAM" id="SSF88659">
    <property type="entry name" value="Sigma3 and sigma4 domains of RNA polymerase sigma factors"/>
    <property type="match status" value="1"/>
</dbReference>
<dbReference type="InterPro" id="IPR039425">
    <property type="entry name" value="RNA_pol_sigma-70-like"/>
</dbReference>
<dbReference type="RefSeq" id="WP_115565307.1">
    <property type="nucleotide sequence ID" value="NZ_QRGR01000009.1"/>
</dbReference>
<gene>
    <name evidence="8" type="ORF">DXT99_09470</name>
</gene>
<dbReference type="PANTHER" id="PTHR43133">
    <property type="entry name" value="RNA POLYMERASE ECF-TYPE SIGMA FACTO"/>
    <property type="match status" value="1"/>
</dbReference>
<evidence type="ECO:0000256" key="2">
    <source>
        <dbReference type="ARBA" id="ARBA00023015"/>
    </source>
</evidence>
<protein>
    <submittedName>
        <fullName evidence="8">RNA polymerase sigma-70 factor</fullName>
    </submittedName>
</protein>
<evidence type="ECO:0000256" key="4">
    <source>
        <dbReference type="ARBA" id="ARBA00023163"/>
    </source>
</evidence>
<dbReference type="InterPro" id="IPR014284">
    <property type="entry name" value="RNA_pol_sigma-70_dom"/>
</dbReference>
<dbReference type="OrthoDB" id="1524077at2"/>
<feature type="domain" description="RNA polymerase sigma-70 region 2" evidence="6">
    <location>
        <begin position="14"/>
        <end position="81"/>
    </location>
</feature>
<dbReference type="GO" id="GO:0006352">
    <property type="term" value="P:DNA-templated transcription initiation"/>
    <property type="evidence" value="ECO:0007669"/>
    <property type="project" value="InterPro"/>
</dbReference>
<dbReference type="Pfam" id="PF08281">
    <property type="entry name" value="Sigma70_r4_2"/>
    <property type="match status" value="1"/>
</dbReference>
<evidence type="ECO:0000256" key="5">
    <source>
        <dbReference type="SAM" id="Phobius"/>
    </source>
</evidence>
<evidence type="ECO:0000256" key="1">
    <source>
        <dbReference type="ARBA" id="ARBA00010641"/>
    </source>
</evidence>
<dbReference type="GO" id="GO:0016987">
    <property type="term" value="F:sigma factor activity"/>
    <property type="evidence" value="ECO:0007669"/>
    <property type="project" value="UniProtKB-KW"/>
</dbReference>
<evidence type="ECO:0000256" key="3">
    <source>
        <dbReference type="ARBA" id="ARBA00023082"/>
    </source>
</evidence>
<dbReference type="SUPFAM" id="SSF88946">
    <property type="entry name" value="Sigma2 domain of RNA polymerase sigma factors"/>
    <property type="match status" value="1"/>
</dbReference>
<sequence>MPDEQEELRIYEELFRRNYQRLCQRVHRITRDTDAAEDIVQDVFVSFWNSEQRPHIATPEAYLYRAVINKALNYASSQKRRTELDAQYRKEQSLAINSTELDVQLQETQQKVQQAIETLPPMCQKVFLLSRYEEMSHKEIAAFLSISTNTVDNHIKKALTVLRKVLLSLLLVLFKMIFYFFS</sequence>
<evidence type="ECO:0000313" key="8">
    <source>
        <dbReference type="EMBL" id="RDV15289.1"/>
    </source>
</evidence>
<name>A0A3D8LCX7_9BACT</name>
<keyword evidence="5" id="KW-1133">Transmembrane helix</keyword>
<keyword evidence="5" id="KW-0472">Membrane</keyword>
<dbReference type="Pfam" id="PF04542">
    <property type="entry name" value="Sigma70_r2"/>
    <property type="match status" value="1"/>
</dbReference>
<accession>A0A3D8LCX7</accession>
<keyword evidence="4" id="KW-0804">Transcription</keyword>
<evidence type="ECO:0000313" key="9">
    <source>
        <dbReference type="Proteomes" id="UP000256708"/>
    </source>
</evidence>
<keyword evidence="5" id="KW-0812">Transmembrane</keyword>
<dbReference type="InterPro" id="IPR013249">
    <property type="entry name" value="RNA_pol_sigma70_r4_t2"/>
</dbReference>
<feature type="domain" description="RNA polymerase sigma factor 70 region 4 type 2" evidence="7">
    <location>
        <begin position="110"/>
        <end position="159"/>
    </location>
</feature>
<keyword evidence="3" id="KW-0731">Sigma factor</keyword>
<dbReference type="NCBIfam" id="TIGR02985">
    <property type="entry name" value="Sig70_bacteroi1"/>
    <property type="match status" value="1"/>
</dbReference>
<dbReference type="InterPro" id="IPR007627">
    <property type="entry name" value="RNA_pol_sigma70_r2"/>
</dbReference>
<organism evidence="8 9">
    <name type="scientific">Pontibacter diazotrophicus</name>
    <dbReference type="NCBI Taxonomy" id="1400979"/>
    <lineage>
        <taxon>Bacteria</taxon>
        <taxon>Pseudomonadati</taxon>
        <taxon>Bacteroidota</taxon>
        <taxon>Cytophagia</taxon>
        <taxon>Cytophagales</taxon>
        <taxon>Hymenobacteraceae</taxon>
        <taxon>Pontibacter</taxon>
    </lineage>
</organism>
<dbReference type="InterPro" id="IPR013324">
    <property type="entry name" value="RNA_pol_sigma_r3/r4-like"/>
</dbReference>
<evidence type="ECO:0000259" key="6">
    <source>
        <dbReference type="Pfam" id="PF04542"/>
    </source>
</evidence>
<dbReference type="InterPro" id="IPR014327">
    <property type="entry name" value="RNA_pol_sigma70_bacteroid"/>
</dbReference>
<dbReference type="Proteomes" id="UP000256708">
    <property type="component" value="Unassembled WGS sequence"/>
</dbReference>
<dbReference type="PANTHER" id="PTHR43133:SF46">
    <property type="entry name" value="RNA POLYMERASE SIGMA-70 FACTOR ECF SUBFAMILY"/>
    <property type="match status" value="1"/>
</dbReference>